<evidence type="ECO:0000313" key="4">
    <source>
        <dbReference type="Proteomes" id="UP000297626"/>
    </source>
</evidence>
<keyword evidence="2" id="KW-0812">Transmembrane</keyword>
<evidence type="ECO:0000313" key="3">
    <source>
        <dbReference type="EMBL" id="TFD87894.1"/>
    </source>
</evidence>
<evidence type="ECO:0008006" key="5">
    <source>
        <dbReference type="Google" id="ProtNLM"/>
    </source>
</evidence>
<feature type="transmembrane region" description="Helical" evidence="2">
    <location>
        <begin position="65"/>
        <end position="84"/>
    </location>
</feature>
<comment type="caution">
    <text evidence="3">The sequence shown here is derived from an EMBL/GenBank/DDBJ whole genome shotgun (WGS) entry which is preliminary data.</text>
</comment>
<dbReference type="EMBL" id="SOHN01000011">
    <property type="protein sequence ID" value="TFD87894.1"/>
    <property type="molecule type" value="Genomic_DNA"/>
</dbReference>
<dbReference type="InterPro" id="IPR006626">
    <property type="entry name" value="PbH1"/>
</dbReference>
<keyword evidence="4" id="KW-1185">Reference proteome</keyword>
<gene>
    <name evidence="3" type="ORF">E3T51_10600</name>
</gene>
<dbReference type="SUPFAM" id="SSF51126">
    <property type="entry name" value="Pectin lyase-like"/>
    <property type="match status" value="1"/>
</dbReference>
<name>A0A4V6QIW3_9MICO</name>
<keyword evidence="2" id="KW-0472">Membrane</keyword>
<proteinExistence type="predicted"/>
<protein>
    <recommendedName>
        <fullName evidence="5">Right handed beta helix domain-containing protein</fullName>
    </recommendedName>
</protein>
<sequence>MTDHISRSHRRPLTLTPQYSRGIHQHHPALHRYDPPRPDLTRADLPHAVRLERTRTRRNSSARTPVFVAAATLAVLIPLAGLAAPAQAYAASGGVIRMATASAGTTGVPSGTTLRVHNGDLNITKAGTVISGLDIRGLVKINAINVTIKNSIIRGRSVSAPAALVNNLGGRSGLKIIDSELYPSKPSPDINGIYGYNFTLTRVDIHGVIDGVHVTGSNVTIANSWLHGNLHYSSDPNQGGKPSHDDSIQIQKGSNIKVYGSTLSGSHNAGVQITQDTGDVSNFSFTNNFADGGACTINVAQKSYGPIYGTVVTDNKFGRNTRVANCAIISPSTTKISTARNYYTPDSQTVTVHGG</sequence>
<dbReference type="Proteomes" id="UP000297626">
    <property type="component" value="Unassembled WGS sequence"/>
</dbReference>
<evidence type="ECO:0000256" key="2">
    <source>
        <dbReference type="SAM" id="Phobius"/>
    </source>
</evidence>
<accession>A0A4V6QIW3</accession>
<dbReference type="InterPro" id="IPR011050">
    <property type="entry name" value="Pectin_lyase_fold/virulence"/>
</dbReference>
<reference evidence="3 4" key="1">
    <citation type="submission" date="2019-03" db="EMBL/GenBank/DDBJ databases">
        <title>Genomics of glacier-inhabiting Cryobacterium strains.</title>
        <authorList>
            <person name="Liu Q."/>
            <person name="Xin Y.-H."/>
        </authorList>
    </citation>
    <scope>NUCLEOTIDE SEQUENCE [LARGE SCALE GENOMIC DNA]</scope>
    <source>
        <strain evidence="3 4">Sr54</strain>
    </source>
</reference>
<feature type="region of interest" description="Disordered" evidence="1">
    <location>
        <begin position="1"/>
        <end position="22"/>
    </location>
</feature>
<keyword evidence="2" id="KW-1133">Transmembrane helix</keyword>
<organism evidence="3 4">
    <name type="scientific">Cryobacterium serini</name>
    <dbReference type="NCBI Taxonomy" id="1259201"/>
    <lineage>
        <taxon>Bacteria</taxon>
        <taxon>Bacillati</taxon>
        <taxon>Actinomycetota</taxon>
        <taxon>Actinomycetes</taxon>
        <taxon>Micrococcales</taxon>
        <taxon>Microbacteriaceae</taxon>
        <taxon>Cryobacterium</taxon>
    </lineage>
</organism>
<evidence type="ECO:0000256" key="1">
    <source>
        <dbReference type="SAM" id="MobiDB-lite"/>
    </source>
</evidence>
<dbReference type="AlphaFoldDB" id="A0A4V6QIW3"/>
<dbReference type="SMART" id="SM00710">
    <property type="entry name" value="PbH1"/>
    <property type="match status" value="4"/>
</dbReference>